<dbReference type="Proteomes" id="UP000013966">
    <property type="component" value="Plasmid p1"/>
</dbReference>
<gene>
    <name evidence="1" type="ORF">BRPE64_DCDS08570</name>
</gene>
<keyword evidence="1" id="KW-0614">Plasmid</keyword>
<organism evidence="1 2">
    <name type="scientific">Caballeronia insecticola</name>
    <dbReference type="NCBI Taxonomy" id="758793"/>
    <lineage>
        <taxon>Bacteria</taxon>
        <taxon>Pseudomonadati</taxon>
        <taxon>Pseudomonadota</taxon>
        <taxon>Betaproteobacteria</taxon>
        <taxon>Burkholderiales</taxon>
        <taxon>Burkholderiaceae</taxon>
        <taxon>Caballeronia</taxon>
    </lineage>
</organism>
<evidence type="ECO:0000313" key="1">
    <source>
        <dbReference type="EMBL" id="BAN27793.1"/>
    </source>
</evidence>
<proteinExistence type="predicted"/>
<sequence>MAVMSSDPGSLAWDHVEHTRIGSAEVTVIIPQRLRRWLARGRAARVHRRLDPFRALWSSGRMTPPNVRVFVDFLSRHLFPEDREAS</sequence>
<protein>
    <submittedName>
        <fullName evidence="1">Transcriptional regulator LysR family</fullName>
    </submittedName>
</protein>
<dbReference type="PATRIC" id="fig|758793.3.peg.6000"/>
<name>R4WT67_9BURK</name>
<dbReference type="RefSeq" id="WP_016348501.1">
    <property type="nucleotide sequence ID" value="NC_021289.1"/>
</dbReference>
<dbReference type="AlphaFoldDB" id="R4WT67"/>
<dbReference type="KEGG" id="buo:BRPE64_DCDS08570"/>
<reference evidence="1 2" key="2">
    <citation type="journal article" date="2018" name="Int. J. Syst. Evol. Microbiol.">
        <title>Burkholderia insecticola sp. nov., a gut symbiotic bacterium of the bean bug Riptortus pedestris.</title>
        <authorList>
            <person name="Takeshita K."/>
            <person name="Tamaki H."/>
            <person name="Ohbayashi T."/>
            <person name="Meng X.-Y."/>
            <person name="Sone T."/>
            <person name="Mitani Y."/>
            <person name="Peeters C."/>
            <person name="Kikuchi Y."/>
            <person name="Vandamme P."/>
        </authorList>
    </citation>
    <scope>NUCLEOTIDE SEQUENCE [LARGE SCALE GENOMIC DNA]</scope>
    <source>
        <strain evidence="1">RPE64</strain>
        <plasmid evidence="1 2">p1</plasmid>
    </source>
</reference>
<geneLocation type="plasmid" evidence="1 2">
    <name>p1</name>
</geneLocation>
<evidence type="ECO:0000313" key="2">
    <source>
        <dbReference type="Proteomes" id="UP000013966"/>
    </source>
</evidence>
<reference evidence="1 2" key="1">
    <citation type="journal article" date="2013" name="Genome Announc.">
        <title>Complete Genome Sequence of Burkholderia sp. Strain RPE64, Bacterial Symbiont of the Bean Bug Riptortus pedestris.</title>
        <authorList>
            <person name="Shibata T.F."/>
            <person name="Maeda T."/>
            <person name="Nikoh N."/>
            <person name="Yamaguchi K."/>
            <person name="Oshima K."/>
            <person name="Hattori M."/>
            <person name="Nishiyama T."/>
            <person name="Hasebe M."/>
            <person name="Fukatsu T."/>
            <person name="Kikuchi Y."/>
            <person name="Shigenobu S."/>
        </authorList>
    </citation>
    <scope>NUCLEOTIDE SEQUENCE [LARGE SCALE GENOMIC DNA]</scope>
    <source>
        <plasmid evidence="1 2">p1</plasmid>
    </source>
</reference>
<dbReference type="HOGENOM" id="CLU_2491841_0_0_4"/>
<keyword evidence="2" id="KW-1185">Reference proteome</keyword>
<accession>R4WT67</accession>
<dbReference type="EMBL" id="AP013061">
    <property type="protein sequence ID" value="BAN27793.1"/>
    <property type="molecule type" value="Genomic_DNA"/>
</dbReference>